<dbReference type="EMBL" id="JAKLMC020000007">
    <property type="protein sequence ID" value="KAK5955393.1"/>
    <property type="molecule type" value="Genomic_DNA"/>
</dbReference>
<sequence length="206" mass="22782">MDSSNGPRHSDKYVSLYGPCPRNPGEDDFKVAPTSTESARPGTPMLVQGTQGMTGPSRLEKREKRNQIRATAHAEYSLAEKLHELDFSEFQASTPRGRSLILEIQEATKVTVAAEQTAALRQVELVPEMTQQASTPILENENKLMQQMAQAGLKQLAEDNVTKAQEKMKDKRTKLEGLREQLRALVRSGSEPFEGLAMLVDDMGLA</sequence>
<protein>
    <submittedName>
        <fullName evidence="3">Uncharacterized protein</fullName>
    </submittedName>
</protein>
<feature type="coiled-coil region" evidence="1">
    <location>
        <begin position="154"/>
        <end position="188"/>
    </location>
</feature>
<evidence type="ECO:0000256" key="2">
    <source>
        <dbReference type="SAM" id="MobiDB-lite"/>
    </source>
</evidence>
<organism evidence="3 4">
    <name type="scientific">Knufia fluminis</name>
    <dbReference type="NCBI Taxonomy" id="191047"/>
    <lineage>
        <taxon>Eukaryota</taxon>
        <taxon>Fungi</taxon>
        <taxon>Dikarya</taxon>
        <taxon>Ascomycota</taxon>
        <taxon>Pezizomycotina</taxon>
        <taxon>Eurotiomycetes</taxon>
        <taxon>Chaetothyriomycetidae</taxon>
        <taxon>Chaetothyriales</taxon>
        <taxon>Trichomeriaceae</taxon>
        <taxon>Knufia</taxon>
    </lineage>
</organism>
<proteinExistence type="predicted"/>
<comment type="caution">
    <text evidence="3">The sequence shown here is derived from an EMBL/GenBank/DDBJ whole genome shotgun (WGS) entry which is preliminary data.</text>
</comment>
<dbReference type="AlphaFoldDB" id="A0AAN8F2U5"/>
<reference evidence="3 4" key="1">
    <citation type="submission" date="2022-12" db="EMBL/GenBank/DDBJ databases">
        <title>Genomic features and morphological characterization of a novel Knufia sp. strain isolated from spacecraft assembly facility.</title>
        <authorList>
            <person name="Teixeira M."/>
            <person name="Chander A.M."/>
            <person name="Stajich J.E."/>
            <person name="Venkateswaran K."/>
        </authorList>
    </citation>
    <scope>NUCLEOTIDE SEQUENCE [LARGE SCALE GENOMIC DNA]</scope>
    <source>
        <strain evidence="3 4">FJI-L2-BK-P2</strain>
    </source>
</reference>
<keyword evidence="1" id="KW-0175">Coiled coil</keyword>
<evidence type="ECO:0000256" key="1">
    <source>
        <dbReference type="SAM" id="Coils"/>
    </source>
</evidence>
<evidence type="ECO:0000313" key="3">
    <source>
        <dbReference type="EMBL" id="KAK5955393.1"/>
    </source>
</evidence>
<evidence type="ECO:0000313" key="4">
    <source>
        <dbReference type="Proteomes" id="UP001316803"/>
    </source>
</evidence>
<keyword evidence="4" id="KW-1185">Reference proteome</keyword>
<gene>
    <name evidence="3" type="ORF">OHC33_004076</name>
</gene>
<accession>A0AAN8F2U5</accession>
<name>A0AAN8F2U5_9EURO</name>
<dbReference type="Proteomes" id="UP001316803">
    <property type="component" value="Unassembled WGS sequence"/>
</dbReference>
<feature type="region of interest" description="Disordered" evidence="2">
    <location>
        <begin position="1"/>
        <end position="67"/>
    </location>
</feature>